<dbReference type="AlphaFoldDB" id="A0AAX3YGI9"/>
<keyword evidence="4 5" id="KW-0472">Membrane</keyword>
<evidence type="ECO:0000259" key="7">
    <source>
        <dbReference type="PROSITE" id="PS50929"/>
    </source>
</evidence>
<dbReference type="PROSITE" id="PS50893">
    <property type="entry name" value="ABC_TRANSPORTER_2"/>
    <property type="match status" value="1"/>
</dbReference>
<dbReference type="RefSeq" id="WP_005562674.1">
    <property type="nucleotide sequence ID" value="NZ_CAJUXZ010000001.1"/>
</dbReference>
<dbReference type="InterPro" id="IPR027417">
    <property type="entry name" value="P-loop_NTPase"/>
</dbReference>
<evidence type="ECO:0000259" key="6">
    <source>
        <dbReference type="PROSITE" id="PS50893"/>
    </source>
</evidence>
<dbReference type="InterPro" id="IPR011527">
    <property type="entry name" value="ABC1_TM_dom"/>
</dbReference>
<accession>A0AAX3YGI9</accession>
<protein>
    <submittedName>
        <fullName evidence="9">ABC transporter ATP-binding protein</fullName>
    </submittedName>
</protein>
<feature type="transmembrane region" description="Helical" evidence="5">
    <location>
        <begin position="160"/>
        <end position="180"/>
    </location>
</feature>
<dbReference type="EMBL" id="JAPWIS010000033">
    <property type="protein sequence ID" value="MCZ4589559.1"/>
    <property type="molecule type" value="Genomic_DNA"/>
</dbReference>
<dbReference type="InterPro" id="IPR039421">
    <property type="entry name" value="Type_1_exporter"/>
</dbReference>
<dbReference type="Pfam" id="PF00005">
    <property type="entry name" value="ABC_tran"/>
    <property type="match status" value="1"/>
</dbReference>
<dbReference type="GO" id="GO:0015421">
    <property type="term" value="F:ABC-type oligopeptide transporter activity"/>
    <property type="evidence" value="ECO:0007669"/>
    <property type="project" value="TreeGrafter"/>
</dbReference>
<name>A0AAX3YGI9_RHOOP</name>
<dbReference type="InterPro" id="IPR017871">
    <property type="entry name" value="ABC_transporter-like_CS"/>
</dbReference>
<keyword evidence="2 5" id="KW-0812">Transmembrane</keyword>
<keyword evidence="9" id="KW-0547">Nucleotide-binding</keyword>
<dbReference type="PANTHER" id="PTHR43394:SF1">
    <property type="entry name" value="ATP-BINDING CASSETTE SUB-FAMILY B MEMBER 10, MITOCHONDRIAL"/>
    <property type="match status" value="1"/>
</dbReference>
<dbReference type="GO" id="GO:0005886">
    <property type="term" value="C:plasma membrane"/>
    <property type="evidence" value="ECO:0007669"/>
    <property type="project" value="UniProtKB-SubCell"/>
</dbReference>
<evidence type="ECO:0000256" key="4">
    <source>
        <dbReference type="ARBA" id="ARBA00023136"/>
    </source>
</evidence>
<keyword evidence="3 5" id="KW-1133">Transmembrane helix</keyword>
<gene>
    <name evidence="8" type="ORF">O4328_39005</name>
    <name evidence="9" type="ORF">Q5707_05280</name>
</gene>
<dbReference type="PANTHER" id="PTHR43394">
    <property type="entry name" value="ATP-DEPENDENT PERMEASE MDL1, MITOCHONDRIAL"/>
    <property type="match status" value="1"/>
</dbReference>
<reference evidence="8" key="1">
    <citation type="submission" date="2022-12" db="EMBL/GenBank/DDBJ databases">
        <authorList>
            <person name="Krivoruchko A.V."/>
            <person name="Elkin A."/>
        </authorList>
    </citation>
    <scope>NUCLEOTIDE SEQUENCE</scope>
    <source>
        <strain evidence="8">IEGM 249</strain>
    </source>
</reference>
<evidence type="ECO:0000256" key="3">
    <source>
        <dbReference type="ARBA" id="ARBA00022989"/>
    </source>
</evidence>
<keyword evidence="9" id="KW-0067">ATP-binding</keyword>
<dbReference type="SUPFAM" id="SSF90123">
    <property type="entry name" value="ABC transporter transmembrane region"/>
    <property type="match status" value="1"/>
</dbReference>
<dbReference type="InterPro" id="IPR003439">
    <property type="entry name" value="ABC_transporter-like_ATP-bd"/>
</dbReference>
<dbReference type="Proteomes" id="UP001231166">
    <property type="component" value="Chromosome"/>
</dbReference>
<feature type="transmembrane region" description="Helical" evidence="5">
    <location>
        <begin position="240"/>
        <end position="264"/>
    </location>
</feature>
<dbReference type="InterPro" id="IPR036640">
    <property type="entry name" value="ABC1_TM_sf"/>
</dbReference>
<feature type="domain" description="ABC transmembrane type-1" evidence="7">
    <location>
        <begin position="22"/>
        <end position="295"/>
    </location>
</feature>
<evidence type="ECO:0000313" key="10">
    <source>
        <dbReference type="Proteomes" id="UP001066327"/>
    </source>
</evidence>
<dbReference type="CDD" id="cd07346">
    <property type="entry name" value="ABC_6TM_exporters"/>
    <property type="match status" value="1"/>
</dbReference>
<evidence type="ECO:0000256" key="2">
    <source>
        <dbReference type="ARBA" id="ARBA00022692"/>
    </source>
</evidence>
<dbReference type="Proteomes" id="UP001066327">
    <property type="component" value="Unassembled WGS sequence"/>
</dbReference>
<dbReference type="Gene3D" id="1.20.1560.10">
    <property type="entry name" value="ABC transporter type 1, transmembrane domain"/>
    <property type="match status" value="1"/>
</dbReference>
<dbReference type="PROSITE" id="PS50929">
    <property type="entry name" value="ABC_TM1F"/>
    <property type="match status" value="1"/>
</dbReference>
<dbReference type="Pfam" id="PF00664">
    <property type="entry name" value="ABC_membrane"/>
    <property type="match status" value="1"/>
</dbReference>
<dbReference type="EMBL" id="CP130953">
    <property type="protein sequence ID" value="WLF48418.1"/>
    <property type="molecule type" value="Genomic_DNA"/>
</dbReference>
<evidence type="ECO:0000256" key="1">
    <source>
        <dbReference type="ARBA" id="ARBA00004651"/>
    </source>
</evidence>
<proteinExistence type="predicted"/>
<feature type="transmembrane region" description="Helical" evidence="5">
    <location>
        <begin position="284"/>
        <end position="302"/>
    </location>
</feature>
<keyword evidence="10" id="KW-1185">Reference proteome</keyword>
<dbReference type="GO" id="GO:0016887">
    <property type="term" value="F:ATP hydrolysis activity"/>
    <property type="evidence" value="ECO:0007669"/>
    <property type="project" value="InterPro"/>
</dbReference>
<feature type="transmembrane region" description="Helical" evidence="5">
    <location>
        <begin position="57"/>
        <end position="77"/>
    </location>
</feature>
<dbReference type="SUPFAM" id="SSF52540">
    <property type="entry name" value="P-loop containing nucleoside triphosphate hydrolases"/>
    <property type="match status" value="1"/>
</dbReference>
<evidence type="ECO:0000313" key="8">
    <source>
        <dbReference type="EMBL" id="MCZ4589559.1"/>
    </source>
</evidence>
<feature type="domain" description="ABC transporter" evidence="6">
    <location>
        <begin position="327"/>
        <end position="567"/>
    </location>
</feature>
<dbReference type="Gene3D" id="3.40.50.300">
    <property type="entry name" value="P-loop containing nucleotide triphosphate hydrolases"/>
    <property type="match status" value="1"/>
</dbReference>
<feature type="transmembrane region" description="Helical" evidence="5">
    <location>
        <begin position="137"/>
        <end position="154"/>
    </location>
</feature>
<comment type="subcellular location">
    <subcellularLocation>
        <location evidence="1">Cell membrane</location>
        <topology evidence="1">Multi-pass membrane protein</topology>
    </subcellularLocation>
</comment>
<sequence length="567" mass="58776">MKTGGTAILRRTLVRNRVRLGIGTVLVCLHQVAETLVPISIGVIVDRAVATGDVFALAVWLCALALLFLVLTAAWRFGARFIVVAMQNEAHQLRMEVAHRILDPRGVRTDLRAGELLSVSTSDADRAAWIADITPRAAAALTAAIGSAVALLLIDVPLGLAVLIGTPVILGLLQLAAPLITRRATDQQAAVARASAMATDLVSGLRPLRGIGAEVSASRRYRTASREALGATLHTAKSSAVFAGVSMTVSALLAVGVAGVAGWFALEGRITIGELITVVGLSQFFIEPLGVLAGLPGFLALARASADRLALVLDAEPLLPAGSGRTLDGSELSLTRVSYRSLSAVDLRVTPGELLGVVAYRPQDAEALAALLSGQVPPDRYEGELTVGGVRLSDADLALARRALLVEPHNGDLFSGTVASNVTAGRPGATASEVQAALSASAAVDVVEAHPEGLDHEVADRGSSLSGGQRQRVALARALVAQSPVMVLHDPTTAVDAVTEHTIAGGIADLRHRGSADRQTTILITSSPALLSVTDRVVVLDDGTVVGEGTHSQLATENANYRQAVLR</sequence>
<dbReference type="GO" id="GO:0005524">
    <property type="term" value="F:ATP binding"/>
    <property type="evidence" value="ECO:0007669"/>
    <property type="project" value="UniProtKB-KW"/>
</dbReference>
<organism evidence="9 11">
    <name type="scientific">Rhodococcus opacus</name>
    <name type="common">Nocardia opaca</name>
    <dbReference type="NCBI Taxonomy" id="37919"/>
    <lineage>
        <taxon>Bacteria</taxon>
        <taxon>Bacillati</taxon>
        <taxon>Actinomycetota</taxon>
        <taxon>Actinomycetes</taxon>
        <taxon>Mycobacteriales</taxon>
        <taxon>Nocardiaceae</taxon>
        <taxon>Rhodococcus</taxon>
    </lineage>
</organism>
<reference evidence="9" key="2">
    <citation type="submission" date="2023-07" db="EMBL/GenBank/DDBJ databases">
        <title>Genomic analysis of Rhodococcus opacus VOC-14 with glycol ethers degradation activity.</title>
        <authorList>
            <person name="Narkevich D.A."/>
            <person name="Hlushen A.M."/>
            <person name="Akhremchuk A.E."/>
            <person name="Sikolenko M.A."/>
            <person name="Valentovich L.N."/>
        </authorList>
    </citation>
    <scope>NUCLEOTIDE SEQUENCE</scope>
    <source>
        <strain evidence="9">VOC-14</strain>
    </source>
</reference>
<evidence type="ECO:0000313" key="11">
    <source>
        <dbReference type="Proteomes" id="UP001231166"/>
    </source>
</evidence>
<evidence type="ECO:0000256" key="5">
    <source>
        <dbReference type="SAM" id="Phobius"/>
    </source>
</evidence>
<dbReference type="PROSITE" id="PS00211">
    <property type="entry name" value="ABC_TRANSPORTER_1"/>
    <property type="match status" value="1"/>
</dbReference>
<feature type="transmembrane region" description="Helical" evidence="5">
    <location>
        <begin position="20"/>
        <end position="45"/>
    </location>
</feature>
<evidence type="ECO:0000313" key="9">
    <source>
        <dbReference type="EMBL" id="WLF48418.1"/>
    </source>
</evidence>